<keyword evidence="1" id="KW-0812">Transmembrane</keyword>
<dbReference type="Proteomes" id="UP000291301">
    <property type="component" value="Unassembled WGS sequence"/>
</dbReference>
<accession>A0A4V2MNZ7</accession>
<evidence type="ECO:0000313" key="3">
    <source>
        <dbReference type="Proteomes" id="UP000291301"/>
    </source>
</evidence>
<dbReference type="OrthoDB" id="7831142at2"/>
<dbReference type="RefSeq" id="WP_131567286.1">
    <property type="nucleotide sequence ID" value="NZ_JAINFK010000004.1"/>
</dbReference>
<comment type="caution">
    <text evidence="2">The sequence shown here is derived from an EMBL/GenBank/DDBJ whole genome shotgun (WGS) entry which is preliminary data.</text>
</comment>
<keyword evidence="1" id="KW-1133">Transmembrane helix</keyword>
<name>A0A4V2MNZ7_9HYPH</name>
<evidence type="ECO:0000256" key="1">
    <source>
        <dbReference type="SAM" id="Phobius"/>
    </source>
</evidence>
<reference evidence="2 3" key="1">
    <citation type="journal article" date="2015" name="Antonie Van Leeuwenhoek">
        <title>Oricola cellulosilytica gen. nov., sp. nov., a cellulose-degrading bacterium of the family Phyllobacteriaceae isolated from surface seashore water, and emended descriptions of Mesorhizobium loti and Phyllobacterium myrsinacearum.</title>
        <authorList>
            <person name="Hameed A."/>
            <person name="Shahina M."/>
            <person name="Lai W.A."/>
            <person name="Lin S.Y."/>
            <person name="Young L.S."/>
            <person name="Liu Y.C."/>
            <person name="Hsu Y.H."/>
            <person name="Young C.C."/>
        </authorList>
    </citation>
    <scope>NUCLEOTIDE SEQUENCE [LARGE SCALE GENOMIC DNA]</scope>
    <source>
        <strain evidence="2 3">KCTC 52183</strain>
    </source>
</reference>
<protein>
    <recommendedName>
        <fullName evidence="4">Two pore domain potassium channel family protein</fullName>
    </recommendedName>
</protein>
<sequence>MNIAILLAGLVLLVMVLADFAYTTVSANMTGPLTRRVAAGVWQVHSLLARISGGRWVRRAAGPLVMSGVAMFWIAGTSLAWLLVFQSDPQAVLNKQTDTPAGWAQSYAFVGSALSTVGASNARAGTTVWDIVAMAAAVNGMVVLTLSVTFVLNVTQTVTTGRGVVMLADLVDPADTGNRSTLLPELTTLCMRLNGAPLALYYSTDREELSVPDGLLRLARRAARTPEVFEDYRHILKELPHFDAPEDLSSGAFLEKLAAWRDRFSPHGTGDEAHGKGR</sequence>
<organism evidence="2 3">
    <name type="scientific">Oricola cellulosilytica</name>
    <dbReference type="NCBI Taxonomy" id="1429082"/>
    <lineage>
        <taxon>Bacteria</taxon>
        <taxon>Pseudomonadati</taxon>
        <taxon>Pseudomonadota</taxon>
        <taxon>Alphaproteobacteria</taxon>
        <taxon>Hyphomicrobiales</taxon>
        <taxon>Ahrensiaceae</taxon>
        <taxon>Oricola</taxon>
    </lineage>
</organism>
<proteinExistence type="predicted"/>
<dbReference type="EMBL" id="SJST01000002">
    <property type="protein sequence ID" value="TCD15307.1"/>
    <property type="molecule type" value="Genomic_DNA"/>
</dbReference>
<feature type="transmembrane region" description="Helical" evidence="1">
    <location>
        <begin position="131"/>
        <end position="152"/>
    </location>
</feature>
<evidence type="ECO:0000313" key="2">
    <source>
        <dbReference type="EMBL" id="TCD15307.1"/>
    </source>
</evidence>
<gene>
    <name evidence="2" type="ORF">E0D97_07160</name>
</gene>
<dbReference type="AlphaFoldDB" id="A0A4V2MNZ7"/>
<evidence type="ECO:0008006" key="4">
    <source>
        <dbReference type="Google" id="ProtNLM"/>
    </source>
</evidence>
<keyword evidence="1" id="KW-0472">Membrane</keyword>
<keyword evidence="3" id="KW-1185">Reference proteome</keyword>
<feature type="transmembrane region" description="Helical" evidence="1">
    <location>
        <begin position="64"/>
        <end position="84"/>
    </location>
</feature>